<dbReference type="EMBL" id="CAJOBF010001576">
    <property type="protein sequence ID" value="CAF3964598.1"/>
    <property type="molecule type" value="Genomic_DNA"/>
</dbReference>
<evidence type="ECO:0000313" key="4">
    <source>
        <dbReference type="EMBL" id="CAF3964598.1"/>
    </source>
</evidence>
<accession>A0A819LGM6</accession>
<feature type="region of interest" description="Disordered" evidence="1">
    <location>
        <begin position="1"/>
        <end position="47"/>
    </location>
</feature>
<feature type="compositionally biased region" description="Basic and acidic residues" evidence="1">
    <location>
        <begin position="332"/>
        <end position="346"/>
    </location>
</feature>
<organism evidence="4 5">
    <name type="scientific">Rotaria magnacalcarata</name>
    <dbReference type="NCBI Taxonomy" id="392030"/>
    <lineage>
        <taxon>Eukaryota</taxon>
        <taxon>Metazoa</taxon>
        <taxon>Spiralia</taxon>
        <taxon>Gnathifera</taxon>
        <taxon>Rotifera</taxon>
        <taxon>Eurotatoria</taxon>
        <taxon>Bdelloidea</taxon>
        <taxon>Philodinida</taxon>
        <taxon>Philodinidae</taxon>
        <taxon>Rotaria</taxon>
    </lineage>
</organism>
<feature type="compositionally biased region" description="Basic and acidic residues" evidence="1">
    <location>
        <begin position="22"/>
        <end position="36"/>
    </location>
</feature>
<feature type="region of interest" description="Disordered" evidence="1">
    <location>
        <begin position="235"/>
        <end position="356"/>
    </location>
</feature>
<feature type="compositionally biased region" description="Low complexity" evidence="1">
    <location>
        <begin position="38"/>
        <end position="47"/>
    </location>
</feature>
<dbReference type="EMBL" id="CAJNRF010000053">
    <property type="protein sequence ID" value="CAF1933106.1"/>
    <property type="molecule type" value="Genomic_DNA"/>
</dbReference>
<dbReference type="Proteomes" id="UP000663887">
    <property type="component" value="Unassembled WGS sequence"/>
</dbReference>
<evidence type="ECO:0000313" key="3">
    <source>
        <dbReference type="EMBL" id="CAF1937852.1"/>
    </source>
</evidence>
<dbReference type="Proteomes" id="UP000663842">
    <property type="component" value="Unassembled WGS sequence"/>
</dbReference>
<proteinExistence type="predicted"/>
<feature type="compositionally biased region" description="Basic and acidic residues" evidence="1">
    <location>
        <begin position="392"/>
        <end position="401"/>
    </location>
</feature>
<evidence type="ECO:0000313" key="2">
    <source>
        <dbReference type="EMBL" id="CAF1933106.1"/>
    </source>
</evidence>
<feature type="compositionally biased region" description="Low complexity" evidence="1">
    <location>
        <begin position="410"/>
        <end position="420"/>
    </location>
</feature>
<name>A0A819LGM6_9BILA</name>
<dbReference type="EMBL" id="CAJNRG010000008">
    <property type="protein sequence ID" value="CAF1937852.1"/>
    <property type="molecule type" value="Genomic_DNA"/>
</dbReference>
<feature type="compositionally biased region" description="Polar residues" evidence="1">
    <location>
        <begin position="279"/>
        <end position="317"/>
    </location>
</feature>
<protein>
    <submittedName>
        <fullName evidence="4">Uncharacterized protein</fullName>
    </submittedName>
</protein>
<evidence type="ECO:0000256" key="1">
    <source>
        <dbReference type="SAM" id="MobiDB-lite"/>
    </source>
</evidence>
<gene>
    <name evidence="4" type="ORF">UXM345_LOCUS14125</name>
    <name evidence="2" type="ORF">WKI299_LOCUS892</name>
    <name evidence="3" type="ORF">XDN619_LOCUS188</name>
</gene>
<dbReference type="Proteomes" id="UP000663856">
    <property type="component" value="Unassembled WGS sequence"/>
</dbReference>
<feature type="compositionally biased region" description="Basic residues" evidence="1">
    <location>
        <begin position="263"/>
        <end position="274"/>
    </location>
</feature>
<sequence length="444" mass="50267">MGGFFSRSSHRGTKSKRKKGKHTELEQTKGSPELDRYNTQNNTEQNTTDMNIANGYEDWNKQIDHQQITNYNDPSGVPTGYANNYPMVQNDIMNQSLLSHHDVNNQYYSMNPLAMSSSNMPYDPIQYIPNQMHNSSINQAQQMLPDERSSRKVQFARTVQQGTPSKAPLSSTQSWHEPSATTNDLSVSISHQDSTLTRQTIHRSVQSTANTSSAQAAVEKPIYVGIDHRATLAERGQRNASKRQHTNGDKNNIDVSNSITSNHRTRSRTHRQHKHQDSNDSSTSKVNHQSNKMSDPSQTRLSNTHRSGTTTMSSAAPNRSVHHSEPPIINENDTKLTKRQQYREAHVQPAEHQLLVDNEIKSSRQRRGGHSQLQKQPLNQLVNRNNSPVRADTTRRTENKQEPMPVARISLSPQPQQRLSQRQKHHTLLPPIATTSISVNRTRV</sequence>
<evidence type="ECO:0000313" key="5">
    <source>
        <dbReference type="Proteomes" id="UP000663842"/>
    </source>
</evidence>
<feature type="region of interest" description="Disordered" evidence="1">
    <location>
        <begin position="144"/>
        <end position="194"/>
    </location>
</feature>
<comment type="caution">
    <text evidence="4">The sequence shown here is derived from an EMBL/GenBank/DDBJ whole genome shotgun (WGS) entry which is preliminary data.</text>
</comment>
<feature type="region of interest" description="Disordered" evidence="1">
    <location>
        <begin position="385"/>
        <end position="426"/>
    </location>
</feature>
<feature type="compositionally biased region" description="Basic residues" evidence="1">
    <location>
        <begin position="8"/>
        <end position="21"/>
    </location>
</feature>
<feature type="compositionally biased region" description="Polar residues" evidence="1">
    <location>
        <begin position="157"/>
        <end position="194"/>
    </location>
</feature>
<reference evidence="4" key="1">
    <citation type="submission" date="2021-02" db="EMBL/GenBank/DDBJ databases">
        <authorList>
            <person name="Nowell W R."/>
        </authorList>
    </citation>
    <scope>NUCLEOTIDE SEQUENCE</scope>
</reference>
<dbReference type="AlphaFoldDB" id="A0A819LGM6"/>